<keyword evidence="1" id="KW-0472">Membrane</keyword>
<comment type="caution">
    <text evidence="2">The sequence shown here is derived from an EMBL/GenBank/DDBJ whole genome shotgun (WGS) entry which is preliminary data.</text>
</comment>
<gene>
    <name evidence="2" type="ORF">H7U35_00985</name>
</gene>
<keyword evidence="1" id="KW-0812">Transmembrane</keyword>
<evidence type="ECO:0000313" key="3">
    <source>
        <dbReference type="Proteomes" id="UP000766986"/>
    </source>
</evidence>
<reference evidence="2 3" key="1">
    <citation type="journal article" date="2021" name="Sci. Rep.">
        <title>The distribution of antibiotic resistance genes in chicken gut microbiota commensals.</title>
        <authorList>
            <person name="Juricova H."/>
            <person name="Matiasovicova J."/>
            <person name="Kubasova T."/>
            <person name="Cejkova D."/>
            <person name="Rychlik I."/>
        </authorList>
    </citation>
    <scope>NUCLEOTIDE SEQUENCE [LARGE SCALE GENOMIC DNA]</scope>
    <source>
        <strain evidence="2 3">An772</strain>
    </source>
</reference>
<organism evidence="2 3">
    <name type="scientific">Mediterranea massiliensis</name>
    <dbReference type="NCBI Taxonomy" id="1841865"/>
    <lineage>
        <taxon>Bacteria</taxon>
        <taxon>Pseudomonadati</taxon>
        <taxon>Bacteroidota</taxon>
        <taxon>Bacteroidia</taxon>
        <taxon>Bacteroidales</taxon>
        <taxon>Bacteroidaceae</taxon>
        <taxon>Mediterranea</taxon>
    </lineage>
</organism>
<feature type="transmembrane region" description="Helical" evidence="1">
    <location>
        <begin position="42"/>
        <end position="62"/>
    </location>
</feature>
<name>A0ABS2DWE3_9BACT</name>
<proteinExistence type="predicted"/>
<dbReference type="Proteomes" id="UP000766986">
    <property type="component" value="Unassembled WGS sequence"/>
</dbReference>
<accession>A0ABS2DWE3</accession>
<evidence type="ECO:0000256" key="1">
    <source>
        <dbReference type="SAM" id="Phobius"/>
    </source>
</evidence>
<protein>
    <submittedName>
        <fullName evidence="2">Uncharacterized protein</fullName>
    </submittedName>
</protein>
<feature type="transmembrane region" description="Helical" evidence="1">
    <location>
        <begin position="119"/>
        <end position="141"/>
    </location>
</feature>
<evidence type="ECO:0000313" key="2">
    <source>
        <dbReference type="EMBL" id="MBM6733804.1"/>
    </source>
</evidence>
<keyword evidence="1" id="KW-1133">Transmembrane helix</keyword>
<sequence length="145" mass="15904">MLLITLIILGLFFFGGETPMDQRVVADPSLSEPLYTDAILYWNYILFVLGVIAIVVGVVYQFGSMFADSPKTALKSLVGIALLVVVLVVTWAAGDATPLVIPGYEGTENVPFWLKLTDMFIYTLYIEVGVMILLMIGFGAAKKFK</sequence>
<keyword evidence="3" id="KW-1185">Reference proteome</keyword>
<feature type="transmembrane region" description="Helical" evidence="1">
    <location>
        <begin position="74"/>
        <end position="94"/>
    </location>
</feature>
<dbReference type="EMBL" id="JACLYZ010000001">
    <property type="protein sequence ID" value="MBM6733804.1"/>
    <property type="molecule type" value="Genomic_DNA"/>
</dbReference>